<feature type="domain" description="Solute-binding protein family 3/N-terminal" evidence="9">
    <location>
        <begin position="61"/>
        <end position="284"/>
    </location>
</feature>
<dbReference type="SMART" id="SM00062">
    <property type="entry name" value="PBPb"/>
    <property type="match status" value="1"/>
</dbReference>
<dbReference type="eggNOG" id="COG4623">
    <property type="taxonomic scope" value="Bacteria"/>
</dbReference>
<evidence type="ECO:0000256" key="6">
    <source>
        <dbReference type="ARBA" id="ARBA00023239"/>
    </source>
</evidence>
<dbReference type="Pfam" id="PF01464">
    <property type="entry name" value="SLT"/>
    <property type="match status" value="1"/>
</dbReference>
<dbReference type="InterPro" id="IPR000189">
    <property type="entry name" value="Transglyc_AS"/>
</dbReference>
<keyword evidence="7 8" id="KW-0961">Cell wall biogenesis/degradation</keyword>
<keyword evidence="11" id="KW-1185">Reference proteome</keyword>
<keyword evidence="4 8" id="KW-0472">Membrane</keyword>
<dbReference type="Gene3D" id="3.40.190.10">
    <property type="entry name" value="Periplasmic binding protein-like II"/>
    <property type="match status" value="2"/>
</dbReference>
<comment type="subcellular location">
    <subcellularLocation>
        <location evidence="8">Cell outer membrane</location>
        <topology evidence="8">Peripheral membrane protein</topology>
    </subcellularLocation>
    <text evidence="8">Attached to the inner leaflet of the outer membrane.</text>
</comment>
<dbReference type="InterPro" id="IPR023703">
    <property type="entry name" value="MltF"/>
</dbReference>
<evidence type="ECO:0000256" key="5">
    <source>
        <dbReference type="ARBA" id="ARBA00023237"/>
    </source>
</evidence>
<evidence type="ECO:0000256" key="7">
    <source>
        <dbReference type="ARBA" id="ARBA00023316"/>
    </source>
</evidence>
<dbReference type="Proteomes" id="UP000053586">
    <property type="component" value="Unassembled WGS sequence"/>
</dbReference>
<organism evidence="10 11">
    <name type="scientific">Glaciecola punicea ACAM 611</name>
    <dbReference type="NCBI Taxonomy" id="1121923"/>
    <lineage>
        <taxon>Bacteria</taxon>
        <taxon>Pseudomonadati</taxon>
        <taxon>Pseudomonadota</taxon>
        <taxon>Gammaproteobacteria</taxon>
        <taxon>Alteromonadales</taxon>
        <taxon>Alteromonadaceae</taxon>
        <taxon>Glaciecola</taxon>
    </lineage>
</organism>
<evidence type="ECO:0000256" key="2">
    <source>
        <dbReference type="ARBA" id="ARBA00010333"/>
    </source>
</evidence>
<dbReference type="NCBIfam" id="NF008112">
    <property type="entry name" value="PRK10859.1"/>
    <property type="match status" value="1"/>
</dbReference>
<name>H5TB85_9ALTE</name>
<dbReference type="EMBL" id="BAET01000013">
    <property type="protein sequence ID" value="GAB55562.1"/>
    <property type="molecule type" value="Genomic_DNA"/>
</dbReference>
<accession>H5TB85</accession>
<comment type="domain">
    <text evidence="8">The N-terminal domain does not have lytic activity and probably modulates enzymatic activity. The C-terminal domain is the catalytic active domain.</text>
</comment>
<dbReference type="CDD" id="cd13403">
    <property type="entry name" value="MLTF-like"/>
    <property type="match status" value="1"/>
</dbReference>
<dbReference type="GO" id="GO:0009279">
    <property type="term" value="C:cell outer membrane"/>
    <property type="evidence" value="ECO:0007669"/>
    <property type="project" value="UniProtKB-SubCell"/>
</dbReference>
<dbReference type="SUPFAM" id="SSF53955">
    <property type="entry name" value="Lysozyme-like"/>
    <property type="match status" value="1"/>
</dbReference>
<comment type="catalytic activity">
    <reaction evidence="8">
        <text>Exolytic cleavage of the (1-&gt;4)-beta-glycosidic linkage between N-acetylmuramic acid (MurNAc) and N-acetylglucosamine (GlcNAc) residues in peptidoglycan, from either the reducing or the non-reducing ends of the peptidoglycan chains, with concomitant formation of a 1,6-anhydrobond in the MurNAc residue.</text>
        <dbReference type="EC" id="4.2.2.n1"/>
    </reaction>
</comment>
<gene>
    <name evidence="8 10" type="primary">mltF</name>
    <name evidence="10" type="ORF">GPUN_1438</name>
</gene>
<dbReference type="AlphaFoldDB" id="H5TB85"/>
<dbReference type="PANTHER" id="PTHR35936">
    <property type="entry name" value="MEMBRANE-BOUND LYTIC MUREIN TRANSGLYCOSYLASE F"/>
    <property type="match status" value="1"/>
</dbReference>
<keyword evidence="3 8" id="KW-0732">Signal</keyword>
<comment type="function">
    <text evidence="8">Murein-degrading enzyme that degrades murein glycan strands and insoluble, high-molecular weight murein sacculi, with the concomitant formation of a 1,6-anhydromuramoyl product. Lytic transglycosylases (LTs) play an integral role in the metabolism of the peptidoglycan (PG) sacculus. Their lytic action creates space within the PG sacculus to allow for its expansion as well as for the insertion of various structures such as secretion systems and flagella.</text>
</comment>
<dbReference type="Pfam" id="PF00497">
    <property type="entry name" value="SBP_bac_3"/>
    <property type="match status" value="1"/>
</dbReference>
<dbReference type="CDD" id="cd01009">
    <property type="entry name" value="PBP2_YfhD_N"/>
    <property type="match status" value="1"/>
</dbReference>
<dbReference type="RefSeq" id="WP_006004773.1">
    <property type="nucleotide sequence ID" value="NZ_BAET01000013.1"/>
</dbReference>
<feature type="active site" evidence="8">
    <location>
        <position position="329"/>
    </location>
</feature>
<evidence type="ECO:0000256" key="3">
    <source>
        <dbReference type="ARBA" id="ARBA00022729"/>
    </source>
</evidence>
<dbReference type="PROSITE" id="PS00922">
    <property type="entry name" value="TRANSGLYCOSYLASE"/>
    <property type="match status" value="1"/>
</dbReference>
<dbReference type="InterPro" id="IPR008258">
    <property type="entry name" value="Transglycosylase_SLT_dom_1"/>
</dbReference>
<dbReference type="GO" id="GO:0009253">
    <property type="term" value="P:peptidoglycan catabolic process"/>
    <property type="evidence" value="ECO:0007669"/>
    <property type="project" value="TreeGrafter"/>
</dbReference>
<evidence type="ECO:0000256" key="4">
    <source>
        <dbReference type="ARBA" id="ARBA00023136"/>
    </source>
</evidence>
<comment type="similarity">
    <text evidence="2">Belongs to the bacterial solute-binding protein 3 family.</text>
</comment>
<protein>
    <recommendedName>
        <fullName evidence="8">Membrane-bound lytic murein transglycosylase F</fullName>
        <ecNumber evidence="8">4.2.2.n1</ecNumber>
    </recommendedName>
    <alternativeName>
        <fullName evidence="8">Murein lyase F</fullName>
    </alternativeName>
</protein>
<evidence type="ECO:0000313" key="11">
    <source>
        <dbReference type="Proteomes" id="UP000053586"/>
    </source>
</evidence>
<evidence type="ECO:0000313" key="10">
    <source>
        <dbReference type="EMBL" id="GAB55562.1"/>
    </source>
</evidence>
<dbReference type="GO" id="GO:0008933">
    <property type="term" value="F:peptidoglycan lytic transglycosylase activity"/>
    <property type="evidence" value="ECO:0007669"/>
    <property type="project" value="UniProtKB-UniRule"/>
</dbReference>
<evidence type="ECO:0000256" key="1">
    <source>
        <dbReference type="ARBA" id="ARBA00007734"/>
    </source>
</evidence>
<dbReference type="PANTHER" id="PTHR35936:SF32">
    <property type="entry name" value="MEMBRANE-BOUND LYTIC MUREIN TRANSGLYCOSYLASE F"/>
    <property type="match status" value="1"/>
</dbReference>
<dbReference type="Gene3D" id="1.10.530.10">
    <property type="match status" value="1"/>
</dbReference>
<keyword evidence="5 8" id="KW-0998">Cell outer membrane</keyword>
<proteinExistence type="inferred from homology"/>
<reference evidence="10 11" key="1">
    <citation type="journal article" date="2012" name="J. Bacteriol.">
        <title>Genome sequence of proteorhodopsin-containing sea ice bacterium Glaciecola punicea ACAM 611T.</title>
        <authorList>
            <person name="Qin Q.-L."/>
            <person name="Xie B.-B."/>
            <person name="Shu Y.-L."/>
            <person name="Rong J.-C."/>
            <person name="Zhao D.-L."/>
            <person name="Zhang X.-Y."/>
            <person name="Chen X.-L."/>
            <person name="Zhou B.-C."/>
            <person name="Zhanga Y.-Z."/>
        </authorList>
    </citation>
    <scope>NUCLEOTIDE SEQUENCE [LARGE SCALE GENOMIC DNA]</scope>
    <source>
        <strain evidence="10 11">ACAM 611</strain>
    </source>
</reference>
<comment type="caution">
    <text evidence="10">The sequence shown here is derived from an EMBL/GenBank/DDBJ whole genome shotgun (WGS) entry which is preliminary data.</text>
</comment>
<dbReference type="EC" id="4.2.2.n1" evidence="8"/>
<comment type="similarity">
    <text evidence="8">In the C-terminal section; belongs to the transglycosylase Slt family.</text>
</comment>
<feature type="region of interest" description="LT domain" evidence="8">
    <location>
        <begin position="285"/>
        <end position="503"/>
    </location>
</feature>
<dbReference type="InterPro" id="IPR001638">
    <property type="entry name" value="Solute-binding_3/MltF_N"/>
</dbReference>
<keyword evidence="6 8" id="KW-0456">Lyase</keyword>
<evidence type="ECO:0000256" key="8">
    <source>
        <dbReference type="HAMAP-Rule" id="MF_02016"/>
    </source>
</evidence>
<reference evidence="10 11" key="2">
    <citation type="journal article" date="2017" name="Antonie Van Leeuwenhoek">
        <title>Rhizobium rhizosphaerae sp. nov., a novel species isolated from rice rhizosphere.</title>
        <authorList>
            <person name="Zhao J.J."/>
            <person name="Zhang J."/>
            <person name="Zhang R.J."/>
            <person name="Zhang C.W."/>
            <person name="Yin H.Q."/>
            <person name="Zhang X.X."/>
        </authorList>
    </citation>
    <scope>NUCLEOTIDE SEQUENCE [LARGE SCALE GENOMIC DNA]</scope>
    <source>
        <strain evidence="10 11">ACAM 611</strain>
    </source>
</reference>
<dbReference type="SUPFAM" id="SSF53850">
    <property type="entry name" value="Periplasmic binding protein-like II"/>
    <property type="match status" value="1"/>
</dbReference>
<comment type="similarity">
    <text evidence="1">Belongs to the transglycosylase Slt family.</text>
</comment>
<dbReference type="HAMAP" id="MF_02016">
    <property type="entry name" value="MltF"/>
    <property type="match status" value="1"/>
</dbReference>
<comment type="caution">
    <text evidence="8">Lacks conserved residue(s) required for the propagation of feature annotation.</text>
</comment>
<sequence>MKSRKVLHQQCTKSQLQHYWVAARFMHAMKLLPLLVVLVLIASCQPYTNTTELARITNEGVLKVGSIYGRTTYFNGPVTQEGFEFELAEGFADFLGVKLEVYPYYSYAELIEQLDAKRVDLLAANITMTSARKQAYKFGPTYQTLNFELVYQKGKDRPRSLKDLQGDLTIIANDLYREPMQDKAGEMYNFSWQETAEKDIEELLEMVANGELDYTISDSNVLAVARRRYPNLGIGFSITDTLKLGWMLNKSTDDSVRAALLEYFGYMQSSGKLAVLEDKYYGHVRTFDFVDTRAFMRAVNNKLPKYREMFEVHAGDIDWRLIAAMAYQESHWEPDAVSPTGVRGIMMLTRATASDLGVDERTDAEQSISGGARYYASLLSRVPARIQMPDRQWMAMAAYNIGLGHLEDARRITQSKGYNPDLWIDVKKHLPLLRQKKYYKTTRFGYARGNEAVNYVENIRRYYDSLMWLEQNTDEPFDLDNVDNVDSNNIDTIFVQGNDEQVE</sequence>
<dbReference type="STRING" id="56804.BAE46_12425"/>
<dbReference type="GO" id="GO:0016998">
    <property type="term" value="P:cell wall macromolecule catabolic process"/>
    <property type="evidence" value="ECO:0007669"/>
    <property type="project" value="UniProtKB-UniRule"/>
</dbReference>
<evidence type="ECO:0000259" key="9">
    <source>
        <dbReference type="SMART" id="SM00062"/>
    </source>
</evidence>
<dbReference type="GO" id="GO:0071555">
    <property type="term" value="P:cell wall organization"/>
    <property type="evidence" value="ECO:0007669"/>
    <property type="project" value="UniProtKB-KW"/>
</dbReference>
<dbReference type="InterPro" id="IPR023346">
    <property type="entry name" value="Lysozyme-like_dom_sf"/>
</dbReference>
<comment type="similarity">
    <text evidence="8">In the N-terminal section; belongs to the bacterial solute-binding protein 3 family.</text>
</comment>